<keyword evidence="7" id="KW-0539">Nucleus</keyword>
<evidence type="ECO:0000313" key="9">
    <source>
        <dbReference type="EMBL" id="CAH2984822.1"/>
    </source>
</evidence>
<keyword evidence="6" id="KW-0238">DNA-binding</keyword>
<evidence type="ECO:0000259" key="8">
    <source>
        <dbReference type="PROSITE" id="PS51253"/>
    </source>
</evidence>
<reference evidence="9" key="1">
    <citation type="submission" date="2021-12" db="EMBL/GenBank/DDBJ databases">
        <authorList>
            <person name="King R."/>
        </authorList>
    </citation>
    <scope>NUCLEOTIDE SEQUENCE</scope>
</reference>
<dbReference type="SMART" id="SM00674">
    <property type="entry name" value="CENPB"/>
    <property type="match status" value="1"/>
</dbReference>
<evidence type="ECO:0000256" key="2">
    <source>
        <dbReference type="ARBA" id="ARBA00009528"/>
    </source>
</evidence>
<dbReference type="Gene3D" id="3.40.630.10">
    <property type="entry name" value="Zn peptidases"/>
    <property type="match status" value="1"/>
</dbReference>
<dbReference type="InterPro" id="IPR000819">
    <property type="entry name" value="Peptidase_M17_C"/>
</dbReference>
<keyword evidence="4" id="KW-0645">Protease</keyword>
<evidence type="ECO:0000313" key="10">
    <source>
        <dbReference type="Proteomes" id="UP001153292"/>
    </source>
</evidence>
<dbReference type="Pfam" id="PF03221">
    <property type="entry name" value="HTH_Tnp_Tc5"/>
    <property type="match status" value="1"/>
</dbReference>
<dbReference type="PANTHER" id="PTHR11963:SF48">
    <property type="entry name" value="DIPEPTIDASE B, ISOFORM A"/>
    <property type="match status" value="1"/>
</dbReference>
<dbReference type="InterPro" id="IPR011356">
    <property type="entry name" value="Leucine_aapep/pepB"/>
</dbReference>
<dbReference type="EMBL" id="OU963895">
    <property type="protein sequence ID" value="CAH2984822.1"/>
    <property type="molecule type" value="Genomic_DNA"/>
</dbReference>
<dbReference type="Pfam" id="PF00883">
    <property type="entry name" value="Peptidase_M17"/>
    <property type="match status" value="1"/>
</dbReference>
<dbReference type="PANTHER" id="PTHR11963">
    <property type="entry name" value="LEUCINE AMINOPEPTIDASE-RELATED"/>
    <property type="match status" value="1"/>
</dbReference>
<dbReference type="PRINTS" id="PR00481">
    <property type="entry name" value="LAMNOPPTDASE"/>
</dbReference>
<sequence>MSARRSFSVKEKVEIISKLKNGGNNADLCREYKISHSTISSMWKNRDKILKCFESKSSKIKRNRNPMHQDVENALLMWLKAQRSQNIPLSSSLLQEKANHFARLFGKKEFLCSQSWIYRFRQRNNIAVGKVCEEATVSISQSDCDKRIKKELTEDYTDSQIWNADETGLNMGDSKEEVACGPWSVEGVEVAEVKEVCAAGWDALIVVLSPGVTPPQAIEDFVADLRLIDKGIDERCAVVRCERVSGARLVLAPTGPLTPYDDVRSVSEAAYAGVKRALEAGARRPVLALQPHPRFPRAPLVALLAALEAAYCPLQSRESFPHLVQRPEALGVYGEGEGEGEGLHPLAPTIACAVALETARCLARDVGGGDPERMSPLQAACHLQQAFQGTRCRVRVETDAQHIRDHYPLLAAVSRAADQVPRHRGCIVFLEYEPEQYEKTLMFVGKGVTYDTGGADVKINGAMAGMSRDKCGAATVAGFLKACELLRPELKVVAALGFARNSIGADSYVADELVRARCGRVVRVGNTDAEGRMVMADLLYQMRVQASQERSPHLYTVATLTGHAHRAYGPGYTAAVDSHVAHAQRHASRLRRAGEQLGDMLEVSRVRREDLRAHRACAATGAELLQALPQPSAATPRGHQGPAAFLLQVAKLDEEDAPPFTHLDIAASAGDHPHHPVPATLLALAAHYGLIAC</sequence>
<evidence type="ECO:0000256" key="3">
    <source>
        <dbReference type="ARBA" id="ARBA00022438"/>
    </source>
</evidence>
<accession>A0ABN8L3E8</accession>
<protein>
    <recommendedName>
        <fullName evidence="8">HTH CENPB-type domain-containing protein</fullName>
    </recommendedName>
</protein>
<evidence type="ECO:0000256" key="1">
    <source>
        <dbReference type="ARBA" id="ARBA00004123"/>
    </source>
</evidence>
<dbReference type="SUPFAM" id="SSF53187">
    <property type="entry name" value="Zn-dependent exopeptidases"/>
    <property type="match status" value="1"/>
</dbReference>
<dbReference type="Gene3D" id="1.10.10.60">
    <property type="entry name" value="Homeodomain-like"/>
    <property type="match status" value="2"/>
</dbReference>
<comment type="similarity">
    <text evidence="2">Belongs to the peptidase M17 family.</text>
</comment>
<keyword evidence="3" id="KW-0031">Aminopeptidase</keyword>
<comment type="subcellular location">
    <subcellularLocation>
        <location evidence="1">Nucleus</location>
    </subcellularLocation>
</comment>
<dbReference type="InterPro" id="IPR007889">
    <property type="entry name" value="HTH_Psq"/>
</dbReference>
<dbReference type="InterPro" id="IPR006600">
    <property type="entry name" value="HTH_CenpB_DNA-bd_dom"/>
</dbReference>
<keyword evidence="5" id="KW-0378">Hydrolase</keyword>
<dbReference type="PROSITE" id="PS00631">
    <property type="entry name" value="CYTOSOL_AP"/>
    <property type="match status" value="1"/>
</dbReference>
<dbReference type="Pfam" id="PF04218">
    <property type="entry name" value="CENP-B_N"/>
    <property type="match status" value="1"/>
</dbReference>
<dbReference type="Proteomes" id="UP001153292">
    <property type="component" value="Chromosome 2"/>
</dbReference>
<proteinExistence type="inferred from homology"/>
<organism evidence="9 10">
    <name type="scientific">Chilo suppressalis</name>
    <name type="common">Asiatic rice borer moth</name>
    <dbReference type="NCBI Taxonomy" id="168631"/>
    <lineage>
        <taxon>Eukaryota</taxon>
        <taxon>Metazoa</taxon>
        <taxon>Ecdysozoa</taxon>
        <taxon>Arthropoda</taxon>
        <taxon>Hexapoda</taxon>
        <taxon>Insecta</taxon>
        <taxon>Pterygota</taxon>
        <taxon>Neoptera</taxon>
        <taxon>Endopterygota</taxon>
        <taxon>Lepidoptera</taxon>
        <taxon>Glossata</taxon>
        <taxon>Ditrysia</taxon>
        <taxon>Pyraloidea</taxon>
        <taxon>Crambidae</taxon>
        <taxon>Crambinae</taxon>
        <taxon>Chilo</taxon>
    </lineage>
</organism>
<evidence type="ECO:0000256" key="7">
    <source>
        <dbReference type="ARBA" id="ARBA00023242"/>
    </source>
</evidence>
<evidence type="ECO:0000256" key="4">
    <source>
        <dbReference type="ARBA" id="ARBA00022670"/>
    </source>
</evidence>
<gene>
    <name evidence="9" type="ORF">CHILSU_LOCUS4733</name>
</gene>
<dbReference type="SUPFAM" id="SSF46689">
    <property type="entry name" value="Homeodomain-like"/>
    <property type="match status" value="2"/>
</dbReference>
<feature type="domain" description="HTH CENPB-type" evidence="8">
    <location>
        <begin position="59"/>
        <end position="130"/>
    </location>
</feature>
<keyword evidence="10" id="KW-1185">Reference proteome</keyword>
<evidence type="ECO:0000256" key="6">
    <source>
        <dbReference type="ARBA" id="ARBA00023125"/>
    </source>
</evidence>
<name>A0ABN8L3E8_CHISP</name>
<dbReference type="InterPro" id="IPR009057">
    <property type="entry name" value="Homeodomain-like_sf"/>
</dbReference>
<dbReference type="PROSITE" id="PS51253">
    <property type="entry name" value="HTH_CENPB"/>
    <property type="match status" value="1"/>
</dbReference>
<evidence type="ECO:0000256" key="5">
    <source>
        <dbReference type="ARBA" id="ARBA00022801"/>
    </source>
</evidence>